<comment type="similarity">
    <text evidence="5 10">In the C-terminal section; belongs to the HTP reductase family.</text>
</comment>
<dbReference type="PIRSF" id="PIRSF006769">
    <property type="entry name" value="RibD"/>
    <property type="match status" value="1"/>
</dbReference>
<keyword evidence="8 10" id="KW-0560">Oxidoreductase</keyword>
<dbReference type="Proteomes" id="UP001593940">
    <property type="component" value="Unassembled WGS sequence"/>
</dbReference>
<keyword evidence="10" id="KW-0862">Zinc</keyword>
<evidence type="ECO:0000256" key="8">
    <source>
        <dbReference type="ARBA" id="ARBA00023002"/>
    </source>
</evidence>
<dbReference type="SUPFAM" id="SSF53597">
    <property type="entry name" value="Dihydrofolate reductase-like"/>
    <property type="match status" value="1"/>
</dbReference>
<dbReference type="EC" id="1.1.1.193" evidence="10"/>
<dbReference type="Pfam" id="PF01872">
    <property type="entry name" value="RibD_C"/>
    <property type="match status" value="1"/>
</dbReference>
<comment type="catalytic activity">
    <reaction evidence="10">
        <text>5-amino-6-(5-phospho-D-ribitylamino)uracil + NADP(+) = 5-amino-6-(5-phospho-D-ribosylamino)uracil + NADPH + H(+)</text>
        <dbReference type="Rhea" id="RHEA:17845"/>
        <dbReference type="ChEBI" id="CHEBI:15378"/>
        <dbReference type="ChEBI" id="CHEBI:57783"/>
        <dbReference type="ChEBI" id="CHEBI:58349"/>
        <dbReference type="ChEBI" id="CHEBI:58421"/>
        <dbReference type="ChEBI" id="CHEBI:58453"/>
        <dbReference type="EC" id="1.1.1.193"/>
    </reaction>
</comment>
<sequence>MTDPGARGLPPDRNGHDERFMRLALALGSRHLGLTWPNPSVGAVLVDESGKVPVIVAQGITQAGGRPHAERVALEAVGRRARGATLYVTLEPCATRSSRDHGPSCTDLIVAAGVGRLVVSVADPSPHAAGQGPERFSHAGIPMNVGCLAEDGARLHRGHITRVTKGRPAVTMKLARSTEGFAGSRHGPRLILTGEIAQAKVHLMRAHADAIMVGVGTVLADDPLLNVRLPGLESRSPVRIVVDSQLRTPATSRVVTGAGAIPTWILTTVEAPVEAEKALTAQGVEVLRVAADEAGRVSLPEALGLLGTRGVTQVFCEGGPDLADALAKADLIDDLILITGRSARGQGDVPALGLSLQDRMDQLSLWAEEQIGPDLFMFWERP</sequence>
<comment type="cofactor">
    <cofactor evidence="10">
        <name>Zn(2+)</name>
        <dbReference type="ChEBI" id="CHEBI:29105"/>
    </cofactor>
    <text evidence="10">Binds 1 zinc ion.</text>
</comment>
<keyword evidence="9" id="KW-0511">Multifunctional enzyme</keyword>
<evidence type="ECO:0000256" key="10">
    <source>
        <dbReference type="PIRNR" id="PIRNR006769"/>
    </source>
</evidence>
<dbReference type="PANTHER" id="PTHR38011">
    <property type="entry name" value="DIHYDROFOLATE REDUCTASE FAMILY PROTEIN (AFU_ORTHOLOGUE AFUA_8G06820)"/>
    <property type="match status" value="1"/>
</dbReference>
<proteinExistence type="inferred from homology"/>
<evidence type="ECO:0000256" key="9">
    <source>
        <dbReference type="ARBA" id="ARBA00023268"/>
    </source>
</evidence>
<dbReference type="Pfam" id="PF00383">
    <property type="entry name" value="dCMP_cyt_deam_1"/>
    <property type="match status" value="1"/>
</dbReference>
<evidence type="ECO:0000256" key="5">
    <source>
        <dbReference type="ARBA" id="ARBA00007417"/>
    </source>
</evidence>
<keyword evidence="7 10" id="KW-0521">NADP</keyword>
<keyword evidence="6 10" id="KW-0686">Riboflavin biosynthesis</keyword>
<evidence type="ECO:0000256" key="4">
    <source>
        <dbReference type="ARBA" id="ARBA00005259"/>
    </source>
</evidence>
<evidence type="ECO:0000256" key="2">
    <source>
        <dbReference type="ARBA" id="ARBA00004882"/>
    </source>
</evidence>
<dbReference type="GO" id="GO:0008835">
    <property type="term" value="F:diaminohydroxyphosphoribosylaminopyrimidine deaminase activity"/>
    <property type="evidence" value="ECO:0007669"/>
    <property type="project" value="UniProtKB-EC"/>
</dbReference>
<name>A0ABV6Y1V3_9HYPH</name>
<dbReference type="Gene3D" id="3.40.430.10">
    <property type="entry name" value="Dihydrofolate Reductase, subunit A"/>
    <property type="match status" value="1"/>
</dbReference>
<evidence type="ECO:0000313" key="12">
    <source>
        <dbReference type="EMBL" id="MFC1455264.1"/>
    </source>
</evidence>
<keyword evidence="13" id="KW-1185">Reference proteome</keyword>
<feature type="domain" description="CMP/dCMP-type deaminase" evidence="11">
    <location>
        <begin position="15"/>
        <end position="132"/>
    </location>
</feature>
<dbReference type="SUPFAM" id="SSF53927">
    <property type="entry name" value="Cytidine deaminase-like"/>
    <property type="match status" value="1"/>
</dbReference>
<evidence type="ECO:0000256" key="1">
    <source>
        <dbReference type="ARBA" id="ARBA00002151"/>
    </source>
</evidence>
<comment type="similarity">
    <text evidence="4 10">In the N-terminal section; belongs to the cytidine and deoxycytidylate deaminase family.</text>
</comment>
<gene>
    <name evidence="12" type="primary">ribD</name>
    <name evidence="12" type="ORF">ACETIH_00595</name>
</gene>
<evidence type="ECO:0000313" key="13">
    <source>
        <dbReference type="Proteomes" id="UP001593940"/>
    </source>
</evidence>
<dbReference type="RefSeq" id="WP_377028577.1">
    <property type="nucleotide sequence ID" value="NZ_JBHOMY010000002.1"/>
</dbReference>
<dbReference type="CDD" id="cd01284">
    <property type="entry name" value="Riboflavin_deaminase-reductase"/>
    <property type="match status" value="1"/>
</dbReference>
<dbReference type="Gene3D" id="3.40.140.10">
    <property type="entry name" value="Cytidine Deaminase, domain 2"/>
    <property type="match status" value="1"/>
</dbReference>
<evidence type="ECO:0000256" key="3">
    <source>
        <dbReference type="ARBA" id="ARBA00004910"/>
    </source>
</evidence>
<accession>A0ABV6Y1V3</accession>
<dbReference type="EMBL" id="JBHOMY010000002">
    <property type="protein sequence ID" value="MFC1455264.1"/>
    <property type="molecule type" value="Genomic_DNA"/>
</dbReference>
<keyword evidence="10 12" id="KW-0378">Hydrolase</keyword>
<evidence type="ECO:0000256" key="6">
    <source>
        <dbReference type="ARBA" id="ARBA00022619"/>
    </source>
</evidence>
<dbReference type="InterPro" id="IPR002125">
    <property type="entry name" value="CMP_dCMP_dom"/>
</dbReference>
<dbReference type="InterPro" id="IPR002734">
    <property type="entry name" value="RibDG_C"/>
</dbReference>
<comment type="function">
    <text evidence="1 10">Converts 2,5-diamino-6-(ribosylamino)-4(3h)-pyrimidinone 5'-phosphate into 5-amino-6-(ribosylamino)-2,4(1h,3h)-pyrimidinedione 5'-phosphate.</text>
</comment>
<evidence type="ECO:0000256" key="7">
    <source>
        <dbReference type="ARBA" id="ARBA00022857"/>
    </source>
</evidence>
<protein>
    <recommendedName>
        <fullName evidence="10">Riboflavin biosynthesis protein RibD</fullName>
    </recommendedName>
    <domain>
        <recommendedName>
            <fullName evidence="10">Diaminohydroxyphosphoribosylaminopyrimidine deaminase</fullName>
            <shortName evidence="10">DRAP deaminase</shortName>
            <ecNumber evidence="10">3.5.4.26</ecNumber>
        </recommendedName>
        <alternativeName>
            <fullName evidence="10">Riboflavin-specific deaminase</fullName>
        </alternativeName>
    </domain>
    <domain>
        <recommendedName>
            <fullName evidence="10">5-amino-6-(5-phosphoribosylamino)uracil reductase</fullName>
            <ecNumber evidence="10">1.1.1.193</ecNumber>
        </recommendedName>
        <alternativeName>
            <fullName evidence="10">HTP reductase</fullName>
        </alternativeName>
    </domain>
</protein>
<evidence type="ECO:0000259" key="11">
    <source>
        <dbReference type="PROSITE" id="PS51747"/>
    </source>
</evidence>
<dbReference type="InterPro" id="IPR016193">
    <property type="entry name" value="Cytidine_deaminase-like"/>
</dbReference>
<dbReference type="InterPro" id="IPR004794">
    <property type="entry name" value="Eubact_RibD"/>
</dbReference>
<comment type="caution">
    <text evidence="12">The sequence shown here is derived from an EMBL/GenBank/DDBJ whole genome shotgun (WGS) entry which is preliminary data.</text>
</comment>
<dbReference type="GO" id="GO:0008703">
    <property type="term" value="F:5-amino-6-(5-phosphoribosylamino)uracil reductase activity"/>
    <property type="evidence" value="ECO:0007669"/>
    <property type="project" value="UniProtKB-EC"/>
</dbReference>
<dbReference type="InterPro" id="IPR050765">
    <property type="entry name" value="Riboflavin_Biosynth_HTPR"/>
</dbReference>
<dbReference type="InterPro" id="IPR024072">
    <property type="entry name" value="DHFR-like_dom_sf"/>
</dbReference>
<comment type="catalytic activity">
    <reaction evidence="10">
        <text>2,5-diamino-6-hydroxy-4-(5-phosphoribosylamino)-pyrimidine + H2O + H(+) = 5-amino-6-(5-phospho-D-ribosylamino)uracil + NH4(+)</text>
        <dbReference type="Rhea" id="RHEA:21868"/>
        <dbReference type="ChEBI" id="CHEBI:15377"/>
        <dbReference type="ChEBI" id="CHEBI:15378"/>
        <dbReference type="ChEBI" id="CHEBI:28938"/>
        <dbReference type="ChEBI" id="CHEBI:58453"/>
        <dbReference type="ChEBI" id="CHEBI:58614"/>
        <dbReference type="EC" id="3.5.4.26"/>
    </reaction>
</comment>
<reference evidence="12 13" key="1">
    <citation type="submission" date="2024-09" db="EMBL/GenBank/DDBJ databases">
        <title>Nodulacao em especies de Leguminosae Basais da Amazonia e Caracterizacao dos Rizobios e Bacterias Associadas aos Nodulos.</title>
        <authorList>
            <person name="Jambeiro I.C.A."/>
            <person name="Lopes I.S."/>
            <person name="Aguiar E.R.G.R."/>
            <person name="Santos A.F.J."/>
            <person name="Dos Santos J.M.F."/>
            <person name="Gross E."/>
        </authorList>
    </citation>
    <scope>NUCLEOTIDE SEQUENCE [LARGE SCALE GENOMIC DNA]</scope>
    <source>
        <strain evidence="12 13">BRUESC1165</strain>
    </source>
</reference>
<organism evidence="12 13">
    <name type="scientific">Microvirga arabica</name>
    <dbReference type="NCBI Taxonomy" id="1128671"/>
    <lineage>
        <taxon>Bacteria</taxon>
        <taxon>Pseudomonadati</taxon>
        <taxon>Pseudomonadota</taxon>
        <taxon>Alphaproteobacteria</taxon>
        <taxon>Hyphomicrobiales</taxon>
        <taxon>Methylobacteriaceae</taxon>
        <taxon>Microvirga</taxon>
    </lineage>
</organism>
<dbReference type="NCBIfam" id="TIGR00326">
    <property type="entry name" value="eubact_ribD"/>
    <property type="match status" value="1"/>
</dbReference>
<keyword evidence="10" id="KW-0479">Metal-binding</keyword>
<comment type="pathway">
    <text evidence="2 10">Cofactor biosynthesis; riboflavin biosynthesis; 5-amino-6-(D-ribitylamino)uracil from GTP: step 2/4.</text>
</comment>
<dbReference type="EC" id="3.5.4.26" evidence="10"/>
<dbReference type="PANTHER" id="PTHR38011:SF7">
    <property type="entry name" value="2,5-DIAMINO-6-RIBOSYLAMINO-4(3H)-PYRIMIDINONE 5'-PHOSPHATE REDUCTASE"/>
    <property type="match status" value="1"/>
</dbReference>
<comment type="pathway">
    <text evidence="3 10">Cofactor biosynthesis; riboflavin biosynthesis; 5-amino-6-(D-ribitylamino)uracil from GTP: step 3/4.</text>
</comment>
<dbReference type="PROSITE" id="PS51747">
    <property type="entry name" value="CYT_DCMP_DEAMINASES_2"/>
    <property type="match status" value="1"/>
</dbReference>